<dbReference type="GO" id="GO:0004888">
    <property type="term" value="F:transmembrane signaling receptor activity"/>
    <property type="evidence" value="ECO:0007669"/>
    <property type="project" value="InterPro"/>
</dbReference>
<evidence type="ECO:0000256" key="9">
    <source>
        <dbReference type="ARBA" id="ARBA00022859"/>
    </source>
</evidence>
<dbReference type="GO" id="GO:0005886">
    <property type="term" value="C:plasma membrane"/>
    <property type="evidence" value="ECO:0007669"/>
    <property type="project" value="TreeGrafter"/>
</dbReference>
<evidence type="ECO:0000256" key="2">
    <source>
        <dbReference type="ARBA" id="ARBA00009634"/>
    </source>
</evidence>
<dbReference type="GeneTree" id="ENSGT00940000162464"/>
<evidence type="ECO:0000256" key="4">
    <source>
        <dbReference type="ARBA" id="ARBA00022588"/>
    </source>
</evidence>
<dbReference type="SUPFAM" id="SSF52200">
    <property type="entry name" value="Toll/Interleukin receptor TIR domain"/>
    <property type="match status" value="1"/>
</dbReference>
<dbReference type="InterPro" id="IPR001611">
    <property type="entry name" value="Leu-rich_rpt"/>
</dbReference>
<evidence type="ECO:0000256" key="20">
    <source>
        <dbReference type="SAM" id="Phobius"/>
    </source>
</evidence>
<dbReference type="SUPFAM" id="SSF52058">
    <property type="entry name" value="L domain-like"/>
    <property type="match status" value="2"/>
</dbReference>
<evidence type="ECO:0000256" key="10">
    <source>
        <dbReference type="ARBA" id="ARBA00022989"/>
    </source>
</evidence>
<evidence type="ECO:0000259" key="22">
    <source>
        <dbReference type="PROSITE" id="PS50104"/>
    </source>
</evidence>
<evidence type="ECO:0000256" key="6">
    <source>
        <dbReference type="ARBA" id="ARBA00022692"/>
    </source>
</evidence>
<protein>
    <recommendedName>
        <fullName evidence="18">Toll-like receptor 5</fullName>
    </recommendedName>
</protein>
<dbReference type="PIRSF" id="PIRSF037595">
    <property type="entry name" value="Toll-like_receptor"/>
    <property type="match status" value="1"/>
</dbReference>
<evidence type="ECO:0000256" key="12">
    <source>
        <dbReference type="ARBA" id="ARBA00023157"/>
    </source>
</evidence>
<dbReference type="InterPro" id="IPR000483">
    <property type="entry name" value="Cys-rich_flank_reg_C"/>
</dbReference>
<dbReference type="FunFam" id="3.80.10.10:FF:000365">
    <property type="entry name" value="Toll-like receptor 5"/>
    <property type="match status" value="1"/>
</dbReference>
<reference evidence="23" key="2">
    <citation type="submission" date="2025-09" db="UniProtKB">
        <authorList>
            <consortium name="Ensembl"/>
        </authorList>
    </citation>
    <scope>IDENTIFICATION</scope>
</reference>
<dbReference type="Gene3D" id="3.80.10.10">
    <property type="entry name" value="Ribonuclease Inhibitor"/>
    <property type="match status" value="3"/>
</dbReference>
<evidence type="ECO:0000256" key="5">
    <source>
        <dbReference type="ARBA" id="ARBA00022614"/>
    </source>
</evidence>
<dbReference type="Pfam" id="PF00560">
    <property type="entry name" value="LRR_1"/>
    <property type="match status" value="1"/>
</dbReference>
<evidence type="ECO:0000256" key="1">
    <source>
        <dbReference type="ARBA" id="ARBA00004479"/>
    </source>
</evidence>
<name>A0A3B3RB72_9TELE</name>
<dbReference type="SMART" id="SM00369">
    <property type="entry name" value="LRR_TYP"/>
    <property type="match status" value="11"/>
</dbReference>
<keyword evidence="15 19" id="KW-0395">Inflammatory response</keyword>
<keyword evidence="7 21" id="KW-0732">Signal</keyword>
<evidence type="ECO:0000256" key="8">
    <source>
        <dbReference type="ARBA" id="ARBA00022737"/>
    </source>
</evidence>
<dbReference type="InterPro" id="IPR032675">
    <property type="entry name" value="LRR_dom_sf"/>
</dbReference>
<dbReference type="Proteomes" id="UP000261540">
    <property type="component" value="Unplaced"/>
</dbReference>
<dbReference type="FunFam" id="3.80.10.10:FF:000306">
    <property type="entry name" value="Toll-like receptor 5"/>
    <property type="match status" value="1"/>
</dbReference>
<dbReference type="SMART" id="SM00365">
    <property type="entry name" value="LRR_SD22"/>
    <property type="match status" value="5"/>
</dbReference>
<proteinExistence type="inferred from homology"/>
<evidence type="ECO:0000256" key="18">
    <source>
        <dbReference type="ARBA" id="ARBA00072833"/>
    </source>
</evidence>
<dbReference type="SMART" id="SM00082">
    <property type="entry name" value="LRRCT"/>
    <property type="match status" value="1"/>
</dbReference>
<dbReference type="Gene3D" id="3.40.50.10140">
    <property type="entry name" value="Toll/interleukin-1 receptor homology (TIR) domain"/>
    <property type="match status" value="1"/>
</dbReference>
<keyword evidence="3" id="KW-0597">Phosphoprotein</keyword>
<dbReference type="Ensembl" id="ENSPKIT00000040416.1">
    <property type="protein sequence ID" value="ENSPKIP00000015937.1"/>
    <property type="gene ID" value="ENSPKIG00000002471.1"/>
</dbReference>
<dbReference type="AlphaFoldDB" id="A0A3B3RB72"/>
<keyword evidence="8" id="KW-0677">Repeat</keyword>
<accession>A0A3B3RB72</accession>
<dbReference type="GO" id="GO:0045087">
    <property type="term" value="P:innate immune response"/>
    <property type="evidence" value="ECO:0007669"/>
    <property type="project" value="UniProtKB-UniRule"/>
</dbReference>
<dbReference type="PANTHER" id="PTHR24365:SF525">
    <property type="entry name" value="TOLL-LIKE RECEPTOR 5"/>
    <property type="match status" value="1"/>
</dbReference>
<evidence type="ECO:0000256" key="19">
    <source>
        <dbReference type="PIRNR" id="PIRNR037595"/>
    </source>
</evidence>
<dbReference type="SMART" id="SM00255">
    <property type="entry name" value="TIR"/>
    <property type="match status" value="1"/>
</dbReference>
<evidence type="ECO:0000256" key="14">
    <source>
        <dbReference type="ARBA" id="ARBA00023180"/>
    </source>
</evidence>
<dbReference type="InterPro" id="IPR000157">
    <property type="entry name" value="TIR_dom"/>
</dbReference>
<dbReference type="OrthoDB" id="6160824at2759"/>
<keyword evidence="5" id="KW-0433">Leucine-rich repeat</keyword>
<evidence type="ECO:0000256" key="21">
    <source>
        <dbReference type="SAM" id="SignalP"/>
    </source>
</evidence>
<comment type="subunit">
    <text evidence="17">Homodimer. Interacts with MYD88 (via TIR domain). Interacts with TICAM1 (via TIR domain). Interacts with UNC93B1; this interaction is essential for proper TLR5 localization to the plasma membrane.</text>
</comment>
<dbReference type="PROSITE" id="PS51450">
    <property type="entry name" value="LRR"/>
    <property type="match status" value="3"/>
</dbReference>
<feature type="transmembrane region" description="Helical" evidence="20">
    <location>
        <begin position="652"/>
        <end position="673"/>
    </location>
</feature>
<evidence type="ECO:0000256" key="15">
    <source>
        <dbReference type="ARBA" id="ARBA00023198"/>
    </source>
</evidence>
<dbReference type="PANTHER" id="PTHR24365">
    <property type="entry name" value="TOLL-LIKE RECEPTOR"/>
    <property type="match status" value="1"/>
</dbReference>
<keyword evidence="9 19" id="KW-0391">Immunity</keyword>
<dbReference type="Pfam" id="PF01582">
    <property type="entry name" value="TIR"/>
    <property type="match status" value="1"/>
</dbReference>
<evidence type="ECO:0000256" key="17">
    <source>
        <dbReference type="ARBA" id="ARBA00062299"/>
    </source>
</evidence>
<reference evidence="23" key="1">
    <citation type="submission" date="2025-08" db="UniProtKB">
        <authorList>
            <consortium name="Ensembl"/>
        </authorList>
    </citation>
    <scope>IDENTIFICATION</scope>
</reference>
<comment type="similarity">
    <text evidence="2 19">Belongs to the Toll-like receptor family.</text>
</comment>
<dbReference type="GO" id="GO:0002224">
    <property type="term" value="P:toll-like receptor signaling pathway"/>
    <property type="evidence" value="ECO:0007669"/>
    <property type="project" value="InterPro"/>
</dbReference>
<feature type="domain" description="TIR" evidence="22">
    <location>
        <begin position="701"/>
        <end position="846"/>
    </location>
</feature>
<keyword evidence="13 19" id="KW-0675">Receptor</keyword>
<evidence type="ECO:0000256" key="7">
    <source>
        <dbReference type="ARBA" id="ARBA00022729"/>
    </source>
</evidence>
<evidence type="ECO:0000313" key="23">
    <source>
        <dbReference type="Ensembl" id="ENSPKIP00000015937.1"/>
    </source>
</evidence>
<dbReference type="STRING" id="1676925.ENSPKIP00000015937"/>
<dbReference type="InterPro" id="IPR003591">
    <property type="entry name" value="Leu-rich_rpt_typical-subtyp"/>
</dbReference>
<keyword evidence="4 19" id="KW-0399">Innate immunity</keyword>
<evidence type="ECO:0000256" key="3">
    <source>
        <dbReference type="ARBA" id="ARBA00022553"/>
    </source>
</evidence>
<dbReference type="InterPro" id="IPR017241">
    <property type="entry name" value="Toll-like_receptor"/>
</dbReference>
<dbReference type="Pfam" id="PF13855">
    <property type="entry name" value="LRR_8"/>
    <property type="match status" value="4"/>
</dbReference>
<evidence type="ECO:0000313" key="24">
    <source>
        <dbReference type="Proteomes" id="UP000261540"/>
    </source>
</evidence>
<evidence type="ECO:0000256" key="13">
    <source>
        <dbReference type="ARBA" id="ARBA00023170"/>
    </source>
</evidence>
<keyword evidence="11 20" id="KW-0472">Membrane</keyword>
<keyword evidence="24" id="KW-1185">Reference proteome</keyword>
<feature type="signal peptide" evidence="21">
    <location>
        <begin position="1"/>
        <end position="21"/>
    </location>
</feature>
<keyword evidence="12" id="KW-1015">Disulfide bond</keyword>
<dbReference type="FunFam" id="3.40.50.10140:FF:000001">
    <property type="entry name" value="Toll-like receptor 2"/>
    <property type="match status" value="1"/>
</dbReference>
<dbReference type="InterPro" id="IPR035897">
    <property type="entry name" value="Toll_tir_struct_dom_sf"/>
</dbReference>
<comment type="function">
    <text evidence="16">Pattern recognition receptor (PRR) located on the cell surface that participates in the activation of innate immunity and inflammatory response. Recognizes small molecular motifs named pathogen-associated molecular pattern (PAMPs) expressed by pathogens and microbe-associated molecular patterns (MAMPs) usually expressed by resident microbiota. Upon ligand binding such as bacterial flagellins, recruits intracellular adapter proteins MYD88 and TRIF leading to NF-kappa-B activation, cytokine secretion and induction of the inflammatory response. Plays thereby an important role in the relationship between the intestinal epithelium and enteric microbes and contributes to the gut microbiota composition throughout life.</text>
</comment>
<keyword evidence="14" id="KW-0325">Glycoprotein</keyword>
<dbReference type="PROSITE" id="PS50104">
    <property type="entry name" value="TIR"/>
    <property type="match status" value="1"/>
</dbReference>
<keyword evidence="6 20" id="KW-0812">Transmembrane</keyword>
<evidence type="ECO:0000256" key="16">
    <source>
        <dbReference type="ARBA" id="ARBA00057507"/>
    </source>
</evidence>
<dbReference type="GO" id="GO:0006954">
    <property type="term" value="P:inflammatory response"/>
    <property type="evidence" value="ECO:0007669"/>
    <property type="project" value="UniProtKB-UniRule"/>
</dbReference>
<feature type="chain" id="PRO_5017328997" description="Toll-like receptor 5" evidence="21">
    <location>
        <begin position="22"/>
        <end position="868"/>
    </location>
</feature>
<sequence length="868" mass="99564">MWSHLVLALVICLMEKESASGCLINGRWAFCVGESLYHIPLLPASITAVDLSVNYISELNETSLLGLEGLEELYIGSQKTNILKVRAGTFRRLSSLKILDLGDNKLLVLEPHAFMGLVRLQYLSLMHNGLNESILEDQYLQPLLSLESLNLYGNQIHKIQPGLFFQDMRKLKIVDLSLNRVGSICEQDLRGFQDKHFQLLKLSSLQLNDMSLPNFDWRSCGSPLRSLSFTELDFSSNGMTVENARLFFTAVAGTKIDNLIFSSNIMGRSFGHQNLNDPDNETFSGLNDSSVKSLDLSRNSIFSLEFSVFHAFGEAERITLANNKINQIERNAFLGLENLRHLNLSYNLMGEIYDYAFDNLPGLIQLDLSYNHIGAFAYRSFKGLVNLRILNLTGNMVNTLHILAPISSLQLISLADNKLTSLYGLSDFSKNSLLIDLEQNRLRRLSDLYSILNTIPYVQIILLGSNMLSSCEPEQPMPAENNLLYLDLQNNALQTVWEYGACIDVFHTFDKLLYLYLNHNLLRSLPSRVFEGLTSLREMNLSFNFLTYLPQNAFPKSLKSLDLSHNILSSPDPRSFQSIIFLDLGMNRFICDCNLMDFLLWVNHTNVTFLSPKEELICEYPKELLGYSIIDLTADSCEYDEEEWMSEIRFCLFVGFSTVLICFIMSAIIYTHYRGELFAVYKKVTARVLEGHQKTPAEDGSKYDAYLCFSNNDFKWVETALLKKLDSQFSDRNPFRCCFEARDFIPGEDYISSIRDAIWYSKKTVCVVSKEFLKDGWCIEAFKLAESRTLQELRDVLIMIIVGSIPPFKLMKHETIRTYIQKKVYLEWPEDMQDIEWFYDKLIARILKEEKVEKNNTVEFQNISFIVN</sequence>
<organism evidence="23 24">
    <name type="scientific">Paramormyrops kingsleyae</name>
    <dbReference type="NCBI Taxonomy" id="1676925"/>
    <lineage>
        <taxon>Eukaryota</taxon>
        <taxon>Metazoa</taxon>
        <taxon>Chordata</taxon>
        <taxon>Craniata</taxon>
        <taxon>Vertebrata</taxon>
        <taxon>Euteleostomi</taxon>
        <taxon>Actinopterygii</taxon>
        <taxon>Neopterygii</taxon>
        <taxon>Teleostei</taxon>
        <taxon>Osteoglossocephala</taxon>
        <taxon>Osteoglossomorpha</taxon>
        <taxon>Osteoglossiformes</taxon>
        <taxon>Mormyridae</taxon>
        <taxon>Paramormyrops</taxon>
    </lineage>
</organism>
<evidence type="ECO:0000256" key="11">
    <source>
        <dbReference type="ARBA" id="ARBA00023136"/>
    </source>
</evidence>
<keyword evidence="10 20" id="KW-1133">Transmembrane helix</keyword>
<comment type="subcellular location">
    <subcellularLocation>
        <location evidence="1">Membrane</location>
        <topology evidence="1">Single-pass type I membrane protein</topology>
    </subcellularLocation>
</comment>